<dbReference type="InterPro" id="IPR052352">
    <property type="entry name" value="Sugar_Degrad_Dehydratases"/>
</dbReference>
<evidence type="ECO:0000313" key="8">
    <source>
        <dbReference type="EMBL" id="MBI1682114.1"/>
    </source>
</evidence>
<name>A0ABS0SRF2_9CAUL</name>
<protein>
    <submittedName>
        <fullName evidence="8">Dihydroxy-acid dehydratase family protein</fullName>
    </submittedName>
</protein>
<evidence type="ECO:0000259" key="6">
    <source>
        <dbReference type="Pfam" id="PF00920"/>
    </source>
</evidence>
<dbReference type="InterPro" id="IPR056740">
    <property type="entry name" value="ILV_EDD_C"/>
</dbReference>
<proteinExistence type="inferred from homology"/>
<dbReference type="Gene3D" id="3.50.30.80">
    <property type="entry name" value="IlvD/EDD C-terminal domain-like"/>
    <property type="match status" value="1"/>
</dbReference>
<dbReference type="InterPro" id="IPR020558">
    <property type="entry name" value="DiOHA_6PGluconate_deHydtase_CS"/>
</dbReference>
<organism evidence="8 9">
    <name type="scientific">Caulobacter hibisci</name>
    <dbReference type="NCBI Taxonomy" id="2035993"/>
    <lineage>
        <taxon>Bacteria</taxon>
        <taxon>Pseudomonadati</taxon>
        <taxon>Pseudomonadota</taxon>
        <taxon>Alphaproteobacteria</taxon>
        <taxon>Caulobacterales</taxon>
        <taxon>Caulobacteraceae</taxon>
        <taxon>Caulobacter</taxon>
    </lineage>
</organism>
<evidence type="ECO:0000256" key="4">
    <source>
        <dbReference type="ARBA" id="ARBA00023014"/>
    </source>
</evidence>
<evidence type="ECO:0000313" key="9">
    <source>
        <dbReference type="Proteomes" id="UP000639859"/>
    </source>
</evidence>
<keyword evidence="5" id="KW-0456">Lyase</keyword>
<keyword evidence="4" id="KW-0411">Iron-sulfur</keyword>
<accession>A0ABS0SRF2</accession>
<dbReference type="InterPro" id="IPR037237">
    <property type="entry name" value="IlvD/EDD_N"/>
</dbReference>
<comment type="caution">
    <text evidence="8">The sequence shown here is derived from an EMBL/GenBank/DDBJ whole genome shotgun (WGS) entry which is preliminary data.</text>
</comment>
<evidence type="ECO:0000256" key="2">
    <source>
        <dbReference type="ARBA" id="ARBA00022723"/>
    </source>
</evidence>
<gene>
    <name evidence="8" type="ORF">I4Q42_00350</name>
</gene>
<evidence type="ECO:0000259" key="7">
    <source>
        <dbReference type="Pfam" id="PF24877"/>
    </source>
</evidence>
<dbReference type="RefSeq" id="WP_198574090.1">
    <property type="nucleotide sequence ID" value="NZ_JADWOX010000001.1"/>
</dbReference>
<feature type="domain" description="Dihydroxy-acid/6-phosphogluconate dehydratase N-terminal" evidence="6">
    <location>
        <begin position="46"/>
        <end position="358"/>
    </location>
</feature>
<dbReference type="Proteomes" id="UP000639859">
    <property type="component" value="Unassembled WGS sequence"/>
</dbReference>
<dbReference type="Pfam" id="PF00920">
    <property type="entry name" value="ILVD_EDD_N"/>
    <property type="match status" value="1"/>
</dbReference>
<evidence type="ECO:0000256" key="3">
    <source>
        <dbReference type="ARBA" id="ARBA00023004"/>
    </source>
</evidence>
<dbReference type="PANTHER" id="PTHR43183">
    <property type="entry name" value="HYPOTHETICAL DIHYDROXYACID DEHYDRATASE (EUROFUNG)-RELATED"/>
    <property type="match status" value="1"/>
</dbReference>
<dbReference type="SUPFAM" id="SSF52016">
    <property type="entry name" value="LeuD/IlvD-like"/>
    <property type="match status" value="1"/>
</dbReference>
<dbReference type="PANTHER" id="PTHR43183:SF1">
    <property type="entry name" value="HYPOTHETICAL DIHYDROXY-ACID DEHYDRATASE (EUROFUNG)-RELATED"/>
    <property type="match status" value="1"/>
</dbReference>
<comment type="similarity">
    <text evidence="1">Belongs to the IlvD/Edd family.</text>
</comment>
<reference evidence="8 9" key="1">
    <citation type="submission" date="2020-11" db="EMBL/GenBank/DDBJ databases">
        <title>genome sequence of strain KACC 18849.</title>
        <authorList>
            <person name="Gao J."/>
            <person name="Zhang X."/>
        </authorList>
    </citation>
    <scope>NUCLEOTIDE SEQUENCE [LARGE SCALE GENOMIC DNA]</scope>
    <source>
        <strain evidence="8 9">KACC 18849</strain>
    </source>
</reference>
<feature type="domain" description="Dihydroxy-acid/6-phosphogluconate dehydratase C-terminal" evidence="7">
    <location>
        <begin position="369"/>
        <end position="577"/>
    </location>
</feature>
<dbReference type="NCBIfam" id="NF009560">
    <property type="entry name" value="PRK13017.1"/>
    <property type="match status" value="1"/>
</dbReference>
<dbReference type="InterPro" id="IPR000581">
    <property type="entry name" value="ILV_EDD_N"/>
</dbReference>
<dbReference type="InterPro" id="IPR042096">
    <property type="entry name" value="Dihydro-acid_dehy_C"/>
</dbReference>
<keyword evidence="3" id="KW-0408">Iron</keyword>
<dbReference type="NCBIfam" id="NF004784">
    <property type="entry name" value="PRK06131.1"/>
    <property type="match status" value="1"/>
</dbReference>
<dbReference type="EMBL" id="JADWOX010000001">
    <property type="protein sequence ID" value="MBI1682114.1"/>
    <property type="molecule type" value="Genomic_DNA"/>
</dbReference>
<dbReference type="PROSITE" id="PS00886">
    <property type="entry name" value="ILVD_EDD_1"/>
    <property type="match status" value="1"/>
</dbReference>
<dbReference type="SUPFAM" id="SSF143975">
    <property type="entry name" value="IlvD/EDD N-terminal domain-like"/>
    <property type="match status" value="1"/>
</dbReference>
<keyword evidence="9" id="KW-1185">Reference proteome</keyword>
<keyword evidence="2" id="KW-0479">Metal-binding</keyword>
<evidence type="ECO:0000256" key="5">
    <source>
        <dbReference type="ARBA" id="ARBA00023239"/>
    </source>
</evidence>
<sequence length="599" mass="64417">MTTKAAPRSLRSRAWFDNPDNVDMTALYLERYLNYGLTLEELQSGKPIIGIAQTGSDLSPCNRHHLVLAERLREGIRTAGGIAIEFPVHPIQETGKRPTAGLDRNLAYLGLVETLYGYPIDGVVLTIGCDKTTPACLMAAATVNIPAIALSVGPMLNGWHKGERTGSGTIVWKAREMLAAGEIDNAGFIKLVASSAPSTGFCNTMGTATTMNSLTEALGMSLTGSAAIPAPYRDRQENAYLTGLRIVDMVKEDLKPSDILTREAFLNAIVVNSAIGGSTNAPIHLNALARHIGVELTVDDWQEKGEDVPLLVNLQPAGKYLGEDYYHAGGVPAVTAQLIKQGLINEDALTVSGQTMGDACRDATIEDADVIRTFDNPLVERAGFVVMRGNLFNSAIMKTSVISGEFRDRYLSNDEDPDAFEGEAVVFDGPEDYHHRIDDPSVGITENSILFMRGAGPVGYPGSAEVVNMRAPDYLIKRGVKQLPCIGDGRQSGTSGSPSILNASPEAAVGGGLALLKTGDKVRFDLRKSRVDVLITPEEVAQRRKALEAAGGYKYPESQTPWQEIQRAIVGQMDTGAVLEPAVKYQRIAQTKGLPRDSH</sequence>
<evidence type="ECO:0000256" key="1">
    <source>
        <dbReference type="ARBA" id="ARBA00006486"/>
    </source>
</evidence>
<dbReference type="Pfam" id="PF24877">
    <property type="entry name" value="ILV_EDD_C"/>
    <property type="match status" value="1"/>
</dbReference>